<proteinExistence type="predicted"/>
<organism evidence="2 3">
    <name type="scientific">Lojkania enalia</name>
    <dbReference type="NCBI Taxonomy" id="147567"/>
    <lineage>
        <taxon>Eukaryota</taxon>
        <taxon>Fungi</taxon>
        <taxon>Dikarya</taxon>
        <taxon>Ascomycota</taxon>
        <taxon>Pezizomycotina</taxon>
        <taxon>Dothideomycetes</taxon>
        <taxon>Pleosporomycetidae</taxon>
        <taxon>Pleosporales</taxon>
        <taxon>Pleosporales incertae sedis</taxon>
        <taxon>Lojkania</taxon>
    </lineage>
</organism>
<feature type="compositionally biased region" description="Low complexity" evidence="1">
    <location>
        <begin position="81"/>
        <end position="92"/>
    </location>
</feature>
<protein>
    <submittedName>
        <fullName evidence="2">Uncharacterized protein</fullName>
    </submittedName>
</protein>
<dbReference type="AlphaFoldDB" id="A0A9P4KCE1"/>
<feature type="region of interest" description="Disordered" evidence="1">
    <location>
        <begin position="81"/>
        <end position="126"/>
    </location>
</feature>
<dbReference type="EMBL" id="ML986602">
    <property type="protein sequence ID" value="KAF2266000.1"/>
    <property type="molecule type" value="Genomic_DNA"/>
</dbReference>
<evidence type="ECO:0000313" key="2">
    <source>
        <dbReference type="EMBL" id="KAF2266000.1"/>
    </source>
</evidence>
<keyword evidence="3" id="KW-1185">Reference proteome</keyword>
<reference evidence="3" key="1">
    <citation type="journal article" date="2020" name="Stud. Mycol.">
        <title>101 Dothideomycetes genomes: A test case for predicting lifestyles and emergence of pathogens.</title>
        <authorList>
            <person name="Haridas S."/>
            <person name="Albert R."/>
            <person name="Binder M."/>
            <person name="Bloem J."/>
            <person name="LaButti K."/>
            <person name="Salamov A."/>
            <person name="Andreopoulos B."/>
            <person name="Baker S."/>
            <person name="Barry K."/>
            <person name="Bills G."/>
            <person name="Bluhm B."/>
            <person name="Cannon C."/>
            <person name="Castanera R."/>
            <person name="Culley D."/>
            <person name="Daum C."/>
            <person name="Ezra D."/>
            <person name="Gonzalez J."/>
            <person name="Henrissat B."/>
            <person name="Kuo A."/>
            <person name="Liang C."/>
            <person name="Lipzen A."/>
            <person name="Lutzoni F."/>
            <person name="Magnuson J."/>
            <person name="Mondo S."/>
            <person name="Nolan M."/>
            <person name="Ohm R."/>
            <person name="Pangilinan J."/>
            <person name="Park H.-J."/>
            <person name="Ramirez L."/>
            <person name="Alfaro M."/>
            <person name="Sun H."/>
            <person name="Tritt A."/>
            <person name="Yoshinaga Y."/>
            <person name="Zwiers L.-H."/>
            <person name="Turgeon B."/>
            <person name="Goodwin S."/>
            <person name="Spatafora J."/>
            <person name="Crous P."/>
            <person name="Grigoriev I."/>
        </authorList>
    </citation>
    <scope>NUCLEOTIDE SEQUENCE [LARGE SCALE GENOMIC DNA]</scope>
    <source>
        <strain evidence="3">CBS 304.66</strain>
    </source>
</reference>
<dbReference type="OrthoDB" id="3438274at2759"/>
<name>A0A9P4KCE1_9PLEO</name>
<sequence>MLPHPTSQFPTATHSLTRNPQAMSYQACSPRTPEQSNRERPPPQDRYVFEHTYSEISSPDGNENSLSSQSSLDFDPLSSLASLESSQQHSLSIGTTPDESSSPLFVDNDSSSIGNIGTPRTPSTTIESTDLKAVPANTIGYARARKAEIEDKSTTVSKSASYRTKVEQDPENRKIKELRCEHNMNWGAIANYLNEKRVERGDPPTMTQPAVYSRFVRNAPRIAAADGEAGFDPKDYMHLKHPRHYPSISTARAAASSNNALSKSVKRIRTEIEGGAKSSDSGVDDENPTTTLRKKSKLNASYQELESARLTTLLVEAYGTVQSRIWTFVAHELERMTGKLYDPKTLESRYKAI</sequence>
<evidence type="ECO:0000313" key="3">
    <source>
        <dbReference type="Proteomes" id="UP000800093"/>
    </source>
</evidence>
<comment type="caution">
    <text evidence="2">The sequence shown here is derived from an EMBL/GenBank/DDBJ whole genome shotgun (WGS) entry which is preliminary data.</text>
</comment>
<evidence type="ECO:0000256" key="1">
    <source>
        <dbReference type="SAM" id="MobiDB-lite"/>
    </source>
</evidence>
<feature type="compositionally biased region" description="Polar residues" evidence="1">
    <location>
        <begin position="1"/>
        <end position="35"/>
    </location>
</feature>
<feature type="compositionally biased region" description="Polar residues" evidence="1">
    <location>
        <begin position="93"/>
        <end position="126"/>
    </location>
</feature>
<gene>
    <name evidence="2" type="ORF">CC78DRAFT_598179</name>
</gene>
<dbReference type="Proteomes" id="UP000800093">
    <property type="component" value="Unassembled WGS sequence"/>
</dbReference>
<feature type="compositionally biased region" description="Basic and acidic residues" evidence="1">
    <location>
        <begin position="36"/>
        <end position="48"/>
    </location>
</feature>
<accession>A0A9P4KCE1</accession>
<feature type="region of interest" description="Disordered" evidence="1">
    <location>
        <begin position="1"/>
        <end position="48"/>
    </location>
</feature>